<gene>
    <name evidence="1" type="ORF">NP095_14125</name>
</gene>
<protein>
    <recommendedName>
        <fullName evidence="3">DUF559 domain-containing protein</fullName>
    </recommendedName>
</protein>
<accession>A0ABY5KCY8</accession>
<name>A0ABY5KCY8_9ACTN</name>
<proteinExistence type="predicted"/>
<dbReference type="Proteomes" id="UP001315860">
    <property type="component" value="Chromosome"/>
</dbReference>
<evidence type="ECO:0008006" key="3">
    <source>
        <dbReference type="Google" id="ProtNLM"/>
    </source>
</evidence>
<organism evidence="1 2">
    <name type="scientific">Aeromicrobium duanguangcaii</name>
    <dbReference type="NCBI Taxonomy" id="2968086"/>
    <lineage>
        <taxon>Bacteria</taxon>
        <taxon>Bacillati</taxon>
        <taxon>Actinomycetota</taxon>
        <taxon>Actinomycetes</taxon>
        <taxon>Propionibacteriales</taxon>
        <taxon>Nocardioidaceae</taxon>
        <taxon>Aeromicrobium</taxon>
    </lineage>
</organism>
<keyword evidence="2" id="KW-1185">Reference proteome</keyword>
<dbReference type="EMBL" id="CP101990">
    <property type="protein sequence ID" value="UUI68327.1"/>
    <property type="molecule type" value="Genomic_DNA"/>
</dbReference>
<reference evidence="1 2" key="1">
    <citation type="submission" date="2022-07" db="EMBL/GenBank/DDBJ databases">
        <title>Novel species in genus Aeromicrobium.</title>
        <authorList>
            <person name="Ye L."/>
        </authorList>
    </citation>
    <scope>NUCLEOTIDE SEQUENCE [LARGE SCALE GENOMIC DNA]</scope>
    <source>
        <strain evidence="2">zg-Y50</strain>
    </source>
</reference>
<sequence length="309" mass="34072">MLPPHQDGVISRSQLLADGRTPNDVRRLLRRRELRAVAPGVYVDHTGPLTWRQRAWAAVLWAWPAALCAESALEAAHGSAERENGPIHVAVDHSRRLTAPPAGITVIRMRDFEPRVHWHLSPPRLAYDEAVLDVACGATRLVDQVAVLAAAVGERRTTAARLRGRLDARSRVADRRRIERLLADIELGTHSVLEHGYLVRVERPHGLPTGERQARHASGGQILYRDLEVVGRVVIELDGRLHHDSPRGRDRDLDRDLDAALADRQTIRLGWGQVFDRPCRTAAVLSALFASAGWRGTAVPCGPACPVGS</sequence>
<evidence type="ECO:0000313" key="2">
    <source>
        <dbReference type="Proteomes" id="UP001315860"/>
    </source>
</evidence>
<evidence type="ECO:0000313" key="1">
    <source>
        <dbReference type="EMBL" id="UUI68327.1"/>
    </source>
</evidence>
<dbReference type="RefSeq" id="WP_232419563.1">
    <property type="nucleotide sequence ID" value="NZ_CP101990.1"/>
</dbReference>